<dbReference type="AlphaFoldDB" id="A0A6A6WCK7"/>
<gene>
    <name evidence="2" type="ORF">EJ05DRAFT_484693</name>
</gene>
<evidence type="ECO:0000256" key="1">
    <source>
        <dbReference type="SAM" id="MobiDB-lite"/>
    </source>
</evidence>
<keyword evidence="3" id="KW-1185">Reference proteome</keyword>
<feature type="compositionally biased region" description="Polar residues" evidence="1">
    <location>
        <begin position="178"/>
        <end position="204"/>
    </location>
</feature>
<reference evidence="2" key="1">
    <citation type="journal article" date="2020" name="Stud. Mycol.">
        <title>101 Dothideomycetes genomes: a test case for predicting lifestyles and emergence of pathogens.</title>
        <authorList>
            <person name="Haridas S."/>
            <person name="Albert R."/>
            <person name="Binder M."/>
            <person name="Bloem J."/>
            <person name="Labutti K."/>
            <person name="Salamov A."/>
            <person name="Andreopoulos B."/>
            <person name="Baker S."/>
            <person name="Barry K."/>
            <person name="Bills G."/>
            <person name="Bluhm B."/>
            <person name="Cannon C."/>
            <person name="Castanera R."/>
            <person name="Culley D."/>
            <person name="Daum C."/>
            <person name="Ezra D."/>
            <person name="Gonzalez J."/>
            <person name="Henrissat B."/>
            <person name="Kuo A."/>
            <person name="Liang C."/>
            <person name="Lipzen A."/>
            <person name="Lutzoni F."/>
            <person name="Magnuson J."/>
            <person name="Mondo S."/>
            <person name="Nolan M."/>
            <person name="Ohm R."/>
            <person name="Pangilinan J."/>
            <person name="Park H.-J."/>
            <person name="Ramirez L."/>
            <person name="Alfaro M."/>
            <person name="Sun H."/>
            <person name="Tritt A."/>
            <person name="Yoshinaga Y."/>
            <person name="Zwiers L.-H."/>
            <person name="Turgeon B."/>
            <person name="Goodwin S."/>
            <person name="Spatafora J."/>
            <person name="Crous P."/>
            <person name="Grigoriev I."/>
        </authorList>
    </citation>
    <scope>NUCLEOTIDE SEQUENCE</scope>
    <source>
        <strain evidence="2">CBS 121739</strain>
    </source>
</reference>
<organism evidence="2 3">
    <name type="scientific">Pseudovirgaria hyperparasitica</name>
    <dbReference type="NCBI Taxonomy" id="470096"/>
    <lineage>
        <taxon>Eukaryota</taxon>
        <taxon>Fungi</taxon>
        <taxon>Dikarya</taxon>
        <taxon>Ascomycota</taxon>
        <taxon>Pezizomycotina</taxon>
        <taxon>Dothideomycetes</taxon>
        <taxon>Dothideomycetes incertae sedis</taxon>
        <taxon>Acrospermales</taxon>
        <taxon>Acrospermaceae</taxon>
        <taxon>Pseudovirgaria</taxon>
    </lineage>
</organism>
<evidence type="ECO:0000313" key="3">
    <source>
        <dbReference type="Proteomes" id="UP000799437"/>
    </source>
</evidence>
<dbReference type="EMBL" id="ML996569">
    <property type="protein sequence ID" value="KAF2759784.1"/>
    <property type="molecule type" value="Genomic_DNA"/>
</dbReference>
<feature type="region of interest" description="Disordered" evidence="1">
    <location>
        <begin position="1"/>
        <end position="73"/>
    </location>
</feature>
<feature type="region of interest" description="Disordered" evidence="1">
    <location>
        <begin position="295"/>
        <end position="331"/>
    </location>
</feature>
<protein>
    <recommendedName>
        <fullName evidence="4">Only prolin and serin are matching in the corresponding protein</fullName>
    </recommendedName>
</protein>
<proteinExistence type="predicted"/>
<dbReference type="OrthoDB" id="3882058at2759"/>
<evidence type="ECO:0008006" key="4">
    <source>
        <dbReference type="Google" id="ProtNLM"/>
    </source>
</evidence>
<feature type="region of interest" description="Disordered" evidence="1">
    <location>
        <begin position="178"/>
        <end position="213"/>
    </location>
</feature>
<feature type="compositionally biased region" description="Low complexity" evidence="1">
    <location>
        <begin position="42"/>
        <end position="53"/>
    </location>
</feature>
<name>A0A6A6WCK7_9PEZI</name>
<dbReference type="Proteomes" id="UP000799437">
    <property type="component" value="Unassembled WGS sequence"/>
</dbReference>
<accession>A0A6A6WCK7</accession>
<evidence type="ECO:0000313" key="2">
    <source>
        <dbReference type="EMBL" id="KAF2759784.1"/>
    </source>
</evidence>
<dbReference type="RefSeq" id="XP_033602235.1">
    <property type="nucleotide sequence ID" value="XM_033745366.1"/>
</dbReference>
<sequence length="498" mass="54684">MTHRNTHAAPSTESFHSSATTASDCSTPITPTFSVRGHNRFPSSTSSLGSSPPMHDPTDASSMSAKLPKLTEEPLERENSLMDDTGMLVDEEMCLCGETYCAHQAYSSANSPSISRSVLRGNHDSFFGEEDDFTAVHVSKRRRSEDSTSNAISTRLACRFPSLSQRWKDRKRVSGLSIATRSYTPSRDPSMERSSSQTKSTRPSGESHRAYPLTPNESFTALAEEPLPTSPVDIVHQEVEAVQDPIDREALASTPLLPPTLMKLRAPENTPVTSPLQSPTIAESSGHFSFAASTTGTPRMSNHAPTPPLSTKPSFSSLAAARSGPTSSNSEITHLNIDEEPDEWCHKLGHANFTIYPEPYVPDNCDAVTCRQLFHDWEHARQNFMKHQVRTGEHVGVTSTTYKLTEQKWAQIDARWRLYHDIAFSRAGVTDEQIAESSPIEPAPLVKLPSLNSKFPGKGDEDIVGPMEVAAPMQPRTPKSKLARFFSDIKVSFGRSAS</sequence>
<dbReference type="GeneID" id="54486420"/>
<feature type="compositionally biased region" description="Polar residues" evidence="1">
    <location>
        <begin position="295"/>
        <end position="304"/>
    </location>
</feature>
<feature type="compositionally biased region" description="Polar residues" evidence="1">
    <location>
        <begin position="8"/>
        <end position="33"/>
    </location>
</feature>